<dbReference type="RefSeq" id="WP_285881412.1">
    <property type="nucleotide sequence ID" value="NZ_JARFYN010000028.1"/>
</dbReference>
<proteinExistence type="predicted"/>
<evidence type="ECO:0000259" key="1">
    <source>
        <dbReference type="Pfam" id="PF20254"/>
    </source>
</evidence>
<accession>A0ABT7KHD2</accession>
<reference evidence="2" key="1">
    <citation type="submission" date="2023-06" db="EMBL/GenBank/DDBJ databases">
        <title>Phylogenetic Diversity of Rhizobium strains.</title>
        <authorList>
            <person name="Moura F.T."/>
            <person name="Helene L.C.F."/>
            <person name="Hungria M."/>
        </authorList>
    </citation>
    <scope>NUCLEOTIDE SEQUENCE</scope>
    <source>
        <strain evidence="2">CCGE524</strain>
    </source>
</reference>
<dbReference type="Proteomes" id="UP001172630">
    <property type="component" value="Unassembled WGS sequence"/>
</dbReference>
<feature type="domain" description="N,N-dimethylformamidase beta subunit-like C-terminal" evidence="1">
    <location>
        <begin position="93"/>
        <end position="521"/>
    </location>
</feature>
<sequence>MTEGPGPAITPRTRARARHILDHYYIGPARDPRVLEVWGYTPRMSYVPGDEVVLHVSTTAERWSFEVGRDGLRYEPLLQMDDLPGHHRDTPADCSVTGCGWPESARFTVPDDWRPGGYLITLRAERDGDRIEEHHLILIRRARHLPPAPYVLVCATGTWVAYNCWGGSNHYEGITGPDGNAFSPVLSTQRPWTRGFCKLPPGAPRALPELPQKPGEMVRYPYMEWAYAYGYSKKYASSGWASYERPFARWAEAEDRDFDFATLHNLDSDPDLLSRHRCAIFVGHDEYWSARMRDAVDAFVEEGGKVARLAGNFLWQTRIENQGRNQICYKYTAEHDPKAKGSTPHLTTAAWEVAPVNRPGALTFGVNALRGVYAGLGRCVGNGPGGFTVYRPGHWGFANTGLGYGDQLGAGSRIFGYEVDGLDYRMDDGLPYPACTDGAVPEIVILAMGLATSIENDTGAWGETLYIGATDAEFKAKALFGAVTPETLDASARGNGMIIHWQKGRGEIFTAATCEWVMGLTRGDAQVIAVTRNVLDRFGSGQTSTDQAS</sequence>
<protein>
    <recommendedName>
        <fullName evidence="1">N,N-dimethylformamidase beta subunit-like C-terminal domain-containing protein</fullName>
    </recommendedName>
</protein>
<dbReference type="InterPro" id="IPR046540">
    <property type="entry name" value="DMFA2_C"/>
</dbReference>
<comment type="caution">
    <text evidence="2">The sequence shown here is derived from an EMBL/GenBank/DDBJ whole genome shotgun (WGS) entry which is preliminary data.</text>
</comment>
<evidence type="ECO:0000313" key="3">
    <source>
        <dbReference type="Proteomes" id="UP001172630"/>
    </source>
</evidence>
<gene>
    <name evidence="2" type="ORF">PY650_20635</name>
</gene>
<dbReference type="Pfam" id="PF20254">
    <property type="entry name" value="DMFA2_C"/>
    <property type="match status" value="1"/>
</dbReference>
<name>A0ABT7KHD2_9HYPH</name>
<keyword evidence="3" id="KW-1185">Reference proteome</keyword>
<organism evidence="2 3">
    <name type="scientific">Rhizobium calliandrae</name>
    <dbReference type="NCBI Taxonomy" id="1312182"/>
    <lineage>
        <taxon>Bacteria</taxon>
        <taxon>Pseudomonadati</taxon>
        <taxon>Pseudomonadota</taxon>
        <taxon>Alphaproteobacteria</taxon>
        <taxon>Hyphomicrobiales</taxon>
        <taxon>Rhizobiaceae</taxon>
        <taxon>Rhizobium/Agrobacterium group</taxon>
        <taxon>Rhizobium</taxon>
    </lineage>
</organism>
<evidence type="ECO:0000313" key="2">
    <source>
        <dbReference type="EMBL" id="MDL2408025.1"/>
    </source>
</evidence>
<dbReference type="EMBL" id="JARFYN010000028">
    <property type="protein sequence ID" value="MDL2408025.1"/>
    <property type="molecule type" value="Genomic_DNA"/>
</dbReference>